<sequence length="52" mass="6059">MEWIGIKSVFSLQAEKYTNMLYINYITIKRTRRTKEAPDTFSDKGSCLLLLA</sequence>
<accession>B7BG82</accession>
<dbReference type="HOGENOM" id="CLU_3082815_0_0_10"/>
<reference evidence="1 2" key="1">
    <citation type="submission" date="2008-10" db="EMBL/GenBank/DDBJ databases">
        <title>Draft genome sequence of Parabacteroides johnsonii (DSM 18315).</title>
        <authorList>
            <person name="Sudarsanam P."/>
            <person name="Ley R."/>
            <person name="Guruge J."/>
            <person name="Turnbaugh P.J."/>
            <person name="Mahowald M."/>
            <person name="Liep D."/>
            <person name="Gordon J."/>
        </authorList>
    </citation>
    <scope>NUCLEOTIDE SEQUENCE [LARGE SCALE GENOMIC DNA]</scope>
    <source>
        <strain evidence="1 2">DSM 18315</strain>
    </source>
</reference>
<protein>
    <submittedName>
        <fullName evidence="1">Uncharacterized protein</fullName>
    </submittedName>
</protein>
<name>B7BG82_9BACT</name>
<reference evidence="1 2" key="2">
    <citation type="submission" date="2008-10" db="EMBL/GenBank/DDBJ databases">
        <authorList>
            <person name="Fulton L."/>
            <person name="Clifton S."/>
            <person name="Fulton B."/>
            <person name="Xu J."/>
            <person name="Minx P."/>
            <person name="Pepin K.H."/>
            <person name="Johnson M."/>
            <person name="Bhonagiri V."/>
            <person name="Nash W.E."/>
            <person name="Mardis E.R."/>
            <person name="Wilson R.K."/>
        </authorList>
    </citation>
    <scope>NUCLEOTIDE SEQUENCE [LARGE SCALE GENOMIC DNA]</scope>
    <source>
        <strain evidence="1 2">DSM 18315</strain>
    </source>
</reference>
<evidence type="ECO:0000313" key="1">
    <source>
        <dbReference type="EMBL" id="EEC94578.1"/>
    </source>
</evidence>
<evidence type="ECO:0000313" key="2">
    <source>
        <dbReference type="Proteomes" id="UP000005510"/>
    </source>
</evidence>
<dbReference type="AlphaFoldDB" id="B7BG82"/>
<comment type="caution">
    <text evidence="1">The sequence shown here is derived from an EMBL/GenBank/DDBJ whole genome shotgun (WGS) entry which is preliminary data.</text>
</comment>
<dbReference type="EMBL" id="ABYH01000403">
    <property type="protein sequence ID" value="EEC94578.1"/>
    <property type="molecule type" value="Genomic_DNA"/>
</dbReference>
<proteinExistence type="predicted"/>
<organism evidence="1 2">
    <name type="scientific">Parabacteroides johnsonii DSM 18315</name>
    <dbReference type="NCBI Taxonomy" id="537006"/>
    <lineage>
        <taxon>Bacteria</taxon>
        <taxon>Pseudomonadati</taxon>
        <taxon>Bacteroidota</taxon>
        <taxon>Bacteroidia</taxon>
        <taxon>Bacteroidales</taxon>
        <taxon>Tannerellaceae</taxon>
        <taxon>Parabacteroides</taxon>
    </lineage>
</organism>
<gene>
    <name evidence="1" type="ORF">PRABACTJOHN_04077</name>
</gene>
<dbReference type="Proteomes" id="UP000005510">
    <property type="component" value="Unassembled WGS sequence"/>
</dbReference>